<evidence type="ECO:0000313" key="2">
    <source>
        <dbReference type="Proteomes" id="UP000486351"/>
    </source>
</evidence>
<sequence>MLAFLSSRSLVSAGGVVFSLVCSAPETRARGLLAFPSSRSLVFAAGGIVLTLVC</sequence>
<dbReference type="Proteomes" id="UP000486351">
    <property type="component" value="Unassembled WGS sequence"/>
</dbReference>
<dbReference type="AlphaFoldDB" id="A0A6G0QXW9"/>
<accession>A0A6G0QXW9</accession>
<dbReference type="EMBL" id="QXFY01001839">
    <property type="protein sequence ID" value="KAE9308362.1"/>
    <property type="molecule type" value="Genomic_DNA"/>
</dbReference>
<gene>
    <name evidence="1" type="ORF">PF008_g20985</name>
</gene>
<organism evidence="1 2">
    <name type="scientific">Phytophthora fragariae</name>
    <dbReference type="NCBI Taxonomy" id="53985"/>
    <lineage>
        <taxon>Eukaryota</taxon>
        <taxon>Sar</taxon>
        <taxon>Stramenopiles</taxon>
        <taxon>Oomycota</taxon>
        <taxon>Peronosporomycetes</taxon>
        <taxon>Peronosporales</taxon>
        <taxon>Peronosporaceae</taxon>
        <taxon>Phytophthora</taxon>
    </lineage>
</organism>
<proteinExistence type="predicted"/>
<evidence type="ECO:0000313" key="1">
    <source>
        <dbReference type="EMBL" id="KAE9308362.1"/>
    </source>
</evidence>
<protein>
    <submittedName>
        <fullName evidence="1">Uncharacterized protein</fullName>
    </submittedName>
</protein>
<name>A0A6G0QXW9_9STRA</name>
<comment type="caution">
    <text evidence="1">The sequence shown here is derived from an EMBL/GenBank/DDBJ whole genome shotgun (WGS) entry which is preliminary data.</text>
</comment>
<reference evidence="1 2" key="1">
    <citation type="submission" date="2018-09" db="EMBL/GenBank/DDBJ databases">
        <title>Genomic investigation of the strawberry pathogen Phytophthora fragariae indicates pathogenicity is determined by transcriptional variation in three key races.</title>
        <authorList>
            <person name="Adams T.M."/>
            <person name="Armitage A.D."/>
            <person name="Sobczyk M.K."/>
            <person name="Bates H.J."/>
            <person name="Dunwell J.M."/>
            <person name="Nellist C.F."/>
            <person name="Harrison R.J."/>
        </authorList>
    </citation>
    <scope>NUCLEOTIDE SEQUENCE [LARGE SCALE GENOMIC DNA]</scope>
    <source>
        <strain evidence="1 2">NOV-77</strain>
    </source>
</reference>